<dbReference type="RefSeq" id="WP_119982505.1">
    <property type="nucleotide sequence ID" value="NZ_QXZZ01000026.1"/>
</dbReference>
<gene>
    <name evidence="1" type="ORF">D2965_05165</name>
</gene>
<evidence type="ECO:0000313" key="1">
    <source>
        <dbReference type="EMBL" id="RJY50473.1"/>
    </source>
</evidence>
<proteinExistence type="predicted"/>
<dbReference type="AlphaFoldDB" id="A0A3A6WE51"/>
<comment type="caution">
    <text evidence="1">The sequence shown here is derived from an EMBL/GenBank/DDBJ whole genome shotgun (WGS) entry which is preliminary data.</text>
</comment>
<dbReference type="InterPro" id="IPR010064">
    <property type="entry name" value="HK97-gp10_tail"/>
</dbReference>
<dbReference type="Proteomes" id="UP000277803">
    <property type="component" value="Unassembled WGS sequence"/>
</dbReference>
<dbReference type="EMBL" id="QXZZ01000026">
    <property type="protein sequence ID" value="RJY50473.1"/>
    <property type="molecule type" value="Genomic_DNA"/>
</dbReference>
<evidence type="ECO:0000313" key="2">
    <source>
        <dbReference type="Proteomes" id="UP000277803"/>
    </source>
</evidence>
<reference evidence="1 2" key="1">
    <citation type="submission" date="2018-09" db="EMBL/GenBank/DDBJ databases">
        <title>Genome sequence of Veillonella atypica isolated from periodontal Korean patients.</title>
        <authorList>
            <person name="Lee J.-H."/>
            <person name="Moon J.-H."/>
            <person name="Shin S.-Y."/>
        </authorList>
    </citation>
    <scope>NUCLEOTIDE SEQUENCE [LARGE SCALE GENOMIC DNA]</scope>
    <source>
        <strain evidence="1 2">KHUD_V1</strain>
    </source>
</reference>
<sequence>MADVTVDLSGFDELIKRTEALQNNLPSLNENITDNLAQNYLAQAIAATPVGEVNISPDGKYRTHSEHMRRSWEAERINDTTVKVQNTASYASYVNDGHRQKPGRFIPVLGKRLTKSFVKGLHMQEKAEAATRKASDGILKNALDEYLASWSK</sequence>
<dbReference type="Pfam" id="PF04883">
    <property type="entry name" value="HK97-gp10_like"/>
    <property type="match status" value="1"/>
</dbReference>
<accession>A0A3A6WE51</accession>
<name>A0A3A6WE51_9FIRM</name>
<protein>
    <submittedName>
        <fullName evidence="1">HK97 gp10 family phage protein</fullName>
    </submittedName>
</protein>
<organism evidence="1 2">
    <name type="scientific">Veillonella atypica</name>
    <dbReference type="NCBI Taxonomy" id="39777"/>
    <lineage>
        <taxon>Bacteria</taxon>
        <taxon>Bacillati</taxon>
        <taxon>Bacillota</taxon>
        <taxon>Negativicutes</taxon>
        <taxon>Veillonellales</taxon>
        <taxon>Veillonellaceae</taxon>
        <taxon>Veillonella</taxon>
    </lineage>
</organism>